<dbReference type="InterPro" id="IPR015991">
    <property type="entry name" value="TatD/YcfH-like"/>
</dbReference>
<dbReference type="NCBIfam" id="TIGR00010">
    <property type="entry name" value="YchF/TatD family DNA exonuclease"/>
    <property type="match status" value="1"/>
</dbReference>
<dbReference type="PANTHER" id="PTHR46124:SF2">
    <property type="entry name" value="D-AMINOACYL-TRNA DEACYLASE"/>
    <property type="match status" value="1"/>
</dbReference>
<dbReference type="PROSITE" id="PS01091">
    <property type="entry name" value="TATD_3"/>
    <property type="match status" value="1"/>
</dbReference>
<dbReference type="PANTHER" id="PTHR46124">
    <property type="entry name" value="D-AMINOACYL-TRNA DEACYLASE"/>
    <property type="match status" value="1"/>
</dbReference>
<dbReference type="Pfam" id="PF01026">
    <property type="entry name" value="TatD_DNase"/>
    <property type="match status" value="1"/>
</dbReference>
<dbReference type="CDD" id="cd01310">
    <property type="entry name" value="TatD_DNAse"/>
    <property type="match status" value="1"/>
</dbReference>
<evidence type="ECO:0000313" key="3">
    <source>
        <dbReference type="EMBL" id="QAS69376.1"/>
    </source>
</evidence>
<gene>
    <name evidence="3" type="ORF">DLJ48_01980</name>
</gene>
<dbReference type="Gene3D" id="3.20.20.140">
    <property type="entry name" value="Metal-dependent hydrolases"/>
    <property type="match status" value="1"/>
</dbReference>
<dbReference type="SUPFAM" id="SSF51556">
    <property type="entry name" value="Metallo-dependent hydrolases"/>
    <property type="match status" value="1"/>
</dbReference>
<organism evidence="3 4">
    <name type="scientific">Oenococcus sicerae</name>
    <dbReference type="NCBI Taxonomy" id="2203724"/>
    <lineage>
        <taxon>Bacteria</taxon>
        <taxon>Bacillati</taxon>
        <taxon>Bacillota</taxon>
        <taxon>Bacilli</taxon>
        <taxon>Lactobacillales</taxon>
        <taxon>Lactobacillaceae</taxon>
        <taxon>Oenococcus</taxon>
    </lineage>
</organism>
<evidence type="ECO:0000256" key="1">
    <source>
        <dbReference type="ARBA" id="ARBA00022723"/>
    </source>
</evidence>
<sequence>MTIYDPTKIPGDVYDTHTHLNDDALYHDVAAYVGRAHEFRVMEMNVVGYDPQGNQRAIQIAHDFADQGIRAIIGFQPEDTDKFDAAAEKLLRQQLNDPTVIGVGETGLDWHWKNFDRDQQIAAFEKHLDLAAEFDLPVTIHMRDSFDDVYRILQERSVKKFEMHSFAGTVDQAEKLVALGGYISFSGMATFKNTSEIHEAAKSVPLDRILVETDAPYLAPVPKRGQTNEPAWTKFVVDGLAKLLEIDRNQLAKITRENAYRVWPKN</sequence>
<protein>
    <submittedName>
        <fullName evidence="3">TatD family hydrolase</fullName>
    </submittedName>
</protein>
<keyword evidence="1" id="KW-0479">Metal-binding</keyword>
<accession>A0ABX5QKR7</accession>
<dbReference type="RefSeq" id="WP_128685433.1">
    <property type="nucleotide sequence ID" value="NZ_CP029684.2"/>
</dbReference>
<dbReference type="GO" id="GO:0016787">
    <property type="term" value="F:hydrolase activity"/>
    <property type="evidence" value="ECO:0007669"/>
    <property type="project" value="UniProtKB-KW"/>
</dbReference>
<dbReference type="InterPro" id="IPR018228">
    <property type="entry name" value="DNase_TatD-rel_CS"/>
</dbReference>
<reference evidence="3 4" key="1">
    <citation type="journal article" date="2019" name="Syst. Appl. Microbiol.">
        <title>Oenococcus sicerae sp. nov., isolated from French cider.</title>
        <authorList>
            <person name="Cousin F.J."/>
            <person name="Le Guellec R."/>
            <person name="Chagnot C."/>
            <person name="Goux D."/>
            <person name="Dalmasso M."/>
            <person name="Laplace J.M."/>
            <person name="Cretenet M."/>
        </authorList>
    </citation>
    <scope>NUCLEOTIDE SEQUENCE [LARGE SCALE GENOMIC DNA]</scope>
    <source>
        <strain evidence="3 4">UCMA 15228</strain>
    </source>
</reference>
<name>A0ABX5QKR7_9LACO</name>
<dbReference type="Proteomes" id="UP000286907">
    <property type="component" value="Chromosome"/>
</dbReference>
<dbReference type="InterPro" id="IPR032466">
    <property type="entry name" value="Metal_Hydrolase"/>
</dbReference>
<dbReference type="EMBL" id="CP029684">
    <property type="protein sequence ID" value="QAS69376.1"/>
    <property type="molecule type" value="Genomic_DNA"/>
</dbReference>
<keyword evidence="4" id="KW-1185">Reference proteome</keyword>
<evidence type="ECO:0000256" key="2">
    <source>
        <dbReference type="ARBA" id="ARBA00022801"/>
    </source>
</evidence>
<proteinExistence type="predicted"/>
<keyword evidence="2 3" id="KW-0378">Hydrolase</keyword>
<dbReference type="InterPro" id="IPR001130">
    <property type="entry name" value="TatD-like"/>
</dbReference>
<evidence type="ECO:0000313" key="4">
    <source>
        <dbReference type="Proteomes" id="UP000286907"/>
    </source>
</evidence>
<dbReference type="PIRSF" id="PIRSF005902">
    <property type="entry name" value="DNase_TatD"/>
    <property type="match status" value="1"/>
</dbReference>